<evidence type="ECO:0000313" key="2">
    <source>
        <dbReference type="EMBL" id="KAJ1083285.1"/>
    </source>
</evidence>
<sequence>MPSGREPIRVPWKSPLQRHLGREEDRGKSGIPESSGASRGSNSTRTTSGTPGSSGAPGGSSSTGTTRSVPGRSGGPGGRTTRDPAMLWGERGIGRFTILLGPACPGILQISGSISHILGGMNVMGRLRPGRSRHTPGAPVLKLFLTRMPSGWEPIRIHFRVPLGLEKPFALLPGEREEDRGEKRHSREQRRSKRQGQHRDHKGHSREQRWSKRQQQHRDHQRHSRKQWRSRRQQQHGTTSGAPGRSGGPGGRTTRDPATLWGERGLGRYLGLGTYAMFSPRDGQEAGAGQAGS</sequence>
<evidence type="ECO:0000313" key="3">
    <source>
        <dbReference type="Proteomes" id="UP001066276"/>
    </source>
</evidence>
<protein>
    <submittedName>
        <fullName evidence="2">Uncharacterized protein</fullName>
    </submittedName>
</protein>
<feature type="compositionally biased region" description="Low complexity" evidence="1">
    <location>
        <begin position="34"/>
        <end position="71"/>
    </location>
</feature>
<feature type="region of interest" description="Disordered" evidence="1">
    <location>
        <begin position="174"/>
        <end position="264"/>
    </location>
</feature>
<comment type="caution">
    <text evidence="2">The sequence shown here is derived from an EMBL/GenBank/DDBJ whole genome shotgun (WGS) entry which is preliminary data.</text>
</comment>
<feature type="region of interest" description="Disordered" evidence="1">
    <location>
        <begin position="1"/>
        <end position="87"/>
    </location>
</feature>
<dbReference type="EMBL" id="JANPWB010000016">
    <property type="protein sequence ID" value="KAJ1083285.1"/>
    <property type="molecule type" value="Genomic_DNA"/>
</dbReference>
<proteinExistence type="predicted"/>
<reference evidence="2" key="1">
    <citation type="journal article" date="2022" name="bioRxiv">
        <title>Sequencing and chromosome-scale assembly of the giantPleurodeles waltlgenome.</title>
        <authorList>
            <person name="Brown T."/>
            <person name="Elewa A."/>
            <person name="Iarovenko S."/>
            <person name="Subramanian E."/>
            <person name="Araus A.J."/>
            <person name="Petzold A."/>
            <person name="Susuki M."/>
            <person name="Suzuki K.-i.T."/>
            <person name="Hayashi T."/>
            <person name="Toyoda A."/>
            <person name="Oliveira C."/>
            <person name="Osipova E."/>
            <person name="Leigh N.D."/>
            <person name="Simon A."/>
            <person name="Yun M.H."/>
        </authorList>
    </citation>
    <scope>NUCLEOTIDE SEQUENCE</scope>
    <source>
        <strain evidence="2">20211129_DDA</strain>
        <tissue evidence="2">Liver</tissue>
    </source>
</reference>
<dbReference type="Proteomes" id="UP001066276">
    <property type="component" value="Chromosome 12"/>
</dbReference>
<feature type="compositionally biased region" description="Basic residues" evidence="1">
    <location>
        <begin position="211"/>
        <end position="234"/>
    </location>
</feature>
<evidence type="ECO:0000256" key="1">
    <source>
        <dbReference type="SAM" id="MobiDB-lite"/>
    </source>
</evidence>
<dbReference type="AlphaFoldDB" id="A0AAV7L614"/>
<name>A0AAV7L614_PLEWA</name>
<feature type="compositionally biased region" description="Basic residues" evidence="1">
    <location>
        <begin position="183"/>
        <end position="204"/>
    </location>
</feature>
<organism evidence="2 3">
    <name type="scientific">Pleurodeles waltl</name>
    <name type="common">Iberian ribbed newt</name>
    <dbReference type="NCBI Taxonomy" id="8319"/>
    <lineage>
        <taxon>Eukaryota</taxon>
        <taxon>Metazoa</taxon>
        <taxon>Chordata</taxon>
        <taxon>Craniata</taxon>
        <taxon>Vertebrata</taxon>
        <taxon>Euteleostomi</taxon>
        <taxon>Amphibia</taxon>
        <taxon>Batrachia</taxon>
        <taxon>Caudata</taxon>
        <taxon>Salamandroidea</taxon>
        <taxon>Salamandridae</taxon>
        <taxon>Pleurodelinae</taxon>
        <taxon>Pleurodeles</taxon>
    </lineage>
</organism>
<accession>A0AAV7L614</accession>
<keyword evidence="3" id="KW-1185">Reference proteome</keyword>
<gene>
    <name evidence="2" type="ORF">NDU88_003444</name>
</gene>